<evidence type="ECO:0000256" key="5">
    <source>
        <dbReference type="ARBA" id="ARBA00022692"/>
    </source>
</evidence>
<accession>A0A6P8FZ28</accession>
<reference evidence="17" key="1">
    <citation type="submission" date="2025-08" db="UniProtKB">
        <authorList>
            <consortium name="RefSeq"/>
        </authorList>
    </citation>
    <scope>IDENTIFICATION</scope>
</reference>
<evidence type="ECO:0000313" key="17">
    <source>
        <dbReference type="RefSeq" id="XP_031432059.1"/>
    </source>
</evidence>
<keyword evidence="2" id="KW-0813">Transport</keyword>
<dbReference type="RefSeq" id="XP_031432059.1">
    <property type="nucleotide sequence ID" value="XM_031576199.2"/>
</dbReference>
<evidence type="ECO:0000256" key="6">
    <source>
        <dbReference type="ARBA" id="ARBA00022826"/>
    </source>
</evidence>
<dbReference type="CTD" id="565691"/>
<feature type="region of interest" description="Disordered" evidence="13">
    <location>
        <begin position="1151"/>
        <end position="1182"/>
    </location>
</feature>
<feature type="domain" description="RCK N-terminal" evidence="15">
    <location>
        <begin position="748"/>
        <end position="888"/>
    </location>
</feature>
<keyword evidence="9" id="KW-0406">Ion transport</keyword>
<evidence type="ECO:0000256" key="12">
    <source>
        <dbReference type="ARBA" id="ARBA00034430"/>
    </source>
</evidence>
<organism evidence="16 17">
    <name type="scientific">Clupea harengus</name>
    <name type="common">Atlantic herring</name>
    <dbReference type="NCBI Taxonomy" id="7950"/>
    <lineage>
        <taxon>Eukaryota</taxon>
        <taxon>Metazoa</taxon>
        <taxon>Chordata</taxon>
        <taxon>Craniata</taxon>
        <taxon>Vertebrata</taxon>
        <taxon>Euteleostomi</taxon>
        <taxon>Actinopterygii</taxon>
        <taxon>Neopterygii</taxon>
        <taxon>Teleostei</taxon>
        <taxon>Clupei</taxon>
        <taxon>Clupeiformes</taxon>
        <taxon>Clupeoidei</taxon>
        <taxon>Clupeidae</taxon>
        <taxon>Clupea</taxon>
    </lineage>
</organism>
<dbReference type="Proteomes" id="UP000515152">
    <property type="component" value="Chromosome 1"/>
</dbReference>
<evidence type="ECO:0000259" key="15">
    <source>
        <dbReference type="PROSITE" id="PS51201"/>
    </source>
</evidence>
<dbReference type="OrthoDB" id="257992at2759"/>
<dbReference type="Pfam" id="PF03493">
    <property type="entry name" value="BK_channel_a"/>
    <property type="match status" value="1"/>
</dbReference>
<comment type="subcellular location">
    <subcellularLocation>
        <location evidence="1">Cell membrane</location>
        <topology evidence="1">Multi-pass membrane protein</topology>
    </subcellularLocation>
</comment>
<dbReference type="Pfam" id="PF22614">
    <property type="entry name" value="Slo-like_RCK"/>
    <property type="match status" value="2"/>
</dbReference>
<evidence type="ECO:0000256" key="3">
    <source>
        <dbReference type="ARBA" id="ARBA00022475"/>
    </source>
</evidence>
<evidence type="ECO:0000256" key="14">
    <source>
        <dbReference type="SAM" id="Phobius"/>
    </source>
</evidence>
<proteinExistence type="predicted"/>
<feature type="transmembrane region" description="Helical" evidence="14">
    <location>
        <begin position="62"/>
        <end position="81"/>
    </location>
</feature>
<keyword evidence="4" id="KW-0633">Potassium transport</keyword>
<dbReference type="GeneID" id="105910945"/>
<feature type="compositionally biased region" description="Basic and acidic residues" evidence="13">
    <location>
        <begin position="1169"/>
        <end position="1182"/>
    </location>
</feature>
<keyword evidence="5 14" id="KW-0812">Transmembrane</keyword>
<dbReference type="PROSITE" id="PS51201">
    <property type="entry name" value="RCK_N"/>
    <property type="match status" value="2"/>
</dbReference>
<gene>
    <name evidence="17" type="primary">LOC105910945</name>
</gene>
<keyword evidence="8 14" id="KW-1133">Transmembrane helix</keyword>
<dbReference type="FunFam" id="3.40.50.720:FF:000034">
    <property type="entry name" value="Potassium channel subfamily T member 1"/>
    <property type="match status" value="1"/>
</dbReference>
<keyword evidence="7" id="KW-0630">Potassium</keyword>
<dbReference type="PANTHER" id="PTHR10027:SF35">
    <property type="entry name" value="POTASSIUM CHANNEL SUBFAMILY T MEMBER 2-LIKE"/>
    <property type="match status" value="1"/>
</dbReference>
<feature type="transmembrane region" description="Helical" evidence="14">
    <location>
        <begin position="269"/>
        <end position="291"/>
    </location>
</feature>
<protein>
    <submittedName>
        <fullName evidence="17">Potassium channel subfamily T member 2</fullName>
    </submittedName>
</protein>
<sequence>MVELEKEVLPLPPRYRFRDLLLGDWQADDRVQVEFYVNENTFKERLKLFFIKNQRSSLRVRLFNFFLKVLSCLLYILRVLLDDPREETEERTGFLKQNASSHIRSQFDWSLIIWVNRPLPLWALQVLVAFISFSETMLLVYLSYKGNVWEQVLRIPFILEMISTVPFVITVILPTLRNLFIPVFLNCWLAKHALENMINDLHRAIQRTHSAMFNQVLILISTLVCLMFTCICGIQHLERAGNNLTLFDSLYFCVVTFSTVGFGDVTPQIWPSQLLVVIMICVALIVLPIQFEQLAFLWMERQKSGGNYSRYRAQTEKHVVLCVSCLKIDLLMDFLNEFFAHPRLQDYYVVILCPAEMDVQVRRVLHIPLWAQRVIYLQGSALKDQDLMRAKMDDAEACFILSNRFEVDRFAADHQTILRAWAVKDFAPNCPLYVQILKPENKFHVKFADHVVCEEEFKYAMLALNCVCPATSTLITLLIHSSRGQEGGASSVDQWQRTYRRCSANEVHHIQLEESKFFGEYQGKSFTFASFHAHKKYGVCLIGVRRLDTSNILLNPGPCHIMSASDTCFYINISKEENSAFVRDHREPMRGPGGDPRGIPQTIYHGLTRLPVHSIIASMGTVAIDLQDSSDSSPEGQGSGGKTLALPAMGESAEERRHSIAPVLELVDGVNGATFDLLGDQSEDEGGEEGKEEGIRDQKGYPLNSPYIGSSPALCHLLQEKMPFCCLRLDKACPHIPFEDARSYGFKNKLIIVSAESAGNGLYNFVVPLRAYYRPRKELNPIVLLLESIPEADFLEAICWFPMVFYTVGSIDNLDSLLRCGVTFADTMVVVDKESSMIAEEDYMADAKTIVNVQTLFRLFPALSIITELTHPANMRFMQFKVKDHYSLALSKLEKKERENGSNLVFMFRLPFAAGRVFSVSMLDTLLYQSFVKDYMISIARLLLGLDSMPGSGFLCVMKITEEDLWIRTYGRLYQKLCSSTGDIPIGIYRTEAQKLPVSESQVSITVEDYEDTREPREPLLCRSGPHRNSTSSEPPSSSSSHSSEHPLLRRKSMQWARRLSRKGGRGSGGAKGPGSTAERISQQRLTLFRRSERQELNSLVRTRMKHLGLSPTGFNGMTDQCNRLSYILINPSPDTRLELHDVVYLIRPDPLSAVPNQGGSRKPSGGRSEGHRFGSQDSTHL</sequence>
<feature type="transmembrane region" description="Helical" evidence="14">
    <location>
        <begin position="122"/>
        <end position="144"/>
    </location>
</feature>
<dbReference type="FunFam" id="3.40.50.720:FF:000011">
    <property type="entry name" value="Potassium channel subfamily T member 1"/>
    <property type="match status" value="1"/>
</dbReference>
<dbReference type="GO" id="GO:0005228">
    <property type="term" value="F:intracellular sodium-activated potassium channel activity"/>
    <property type="evidence" value="ECO:0007669"/>
    <property type="project" value="TreeGrafter"/>
</dbReference>
<comment type="catalytic activity">
    <reaction evidence="12">
        <text>K(+)(in) = K(+)(out)</text>
        <dbReference type="Rhea" id="RHEA:29463"/>
        <dbReference type="ChEBI" id="CHEBI:29103"/>
    </reaction>
</comment>
<feature type="compositionally biased region" description="Basic residues" evidence="13">
    <location>
        <begin position="1049"/>
        <end position="1065"/>
    </location>
</feature>
<evidence type="ECO:0000256" key="2">
    <source>
        <dbReference type="ARBA" id="ARBA00022448"/>
    </source>
</evidence>
<evidence type="ECO:0000256" key="10">
    <source>
        <dbReference type="ARBA" id="ARBA00023136"/>
    </source>
</evidence>
<feature type="region of interest" description="Disordered" evidence="13">
    <location>
        <begin position="675"/>
        <end position="701"/>
    </location>
</feature>
<evidence type="ECO:0000313" key="16">
    <source>
        <dbReference type="Proteomes" id="UP000515152"/>
    </source>
</evidence>
<keyword evidence="10 14" id="KW-0472">Membrane</keyword>
<keyword evidence="16" id="KW-1185">Reference proteome</keyword>
<feature type="transmembrane region" description="Helical" evidence="14">
    <location>
        <begin position="246"/>
        <end position="263"/>
    </location>
</feature>
<feature type="region of interest" description="Disordered" evidence="13">
    <location>
        <begin position="626"/>
        <end position="652"/>
    </location>
</feature>
<keyword evidence="6" id="KW-0631">Potassium channel</keyword>
<dbReference type="SUPFAM" id="SSF51735">
    <property type="entry name" value="NAD(P)-binding Rossmann-fold domains"/>
    <property type="match status" value="1"/>
</dbReference>
<feature type="domain" description="RCK N-terminal" evidence="15">
    <location>
        <begin position="316"/>
        <end position="452"/>
    </location>
</feature>
<evidence type="ECO:0000256" key="8">
    <source>
        <dbReference type="ARBA" id="ARBA00022989"/>
    </source>
</evidence>
<dbReference type="FunFam" id="1.10.287.70:FF:000069">
    <property type="entry name" value="Potassium sodium-activated channel subfamily T member 1"/>
    <property type="match status" value="1"/>
</dbReference>
<dbReference type="KEGG" id="char:105910945"/>
<keyword evidence="3" id="KW-1003">Cell membrane</keyword>
<feature type="compositionally biased region" description="Polar residues" evidence="13">
    <location>
        <begin position="627"/>
        <end position="636"/>
    </location>
</feature>
<evidence type="ECO:0000256" key="13">
    <source>
        <dbReference type="SAM" id="MobiDB-lite"/>
    </source>
</evidence>
<evidence type="ECO:0000256" key="11">
    <source>
        <dbReference type="ARBA" id="ARBA00023303"/>
    </source>
</evidence>
<dbReference type="GO" id="GO:0015271">
    <property type="term" value="F:outward rectifier potassium channel activity"/>
    <property type="evidence" value="ECO:0007669"/>
    <property type="project" value="TreeGrafter"/>
</dbReference>
<name>A0A6P8FZ28_CLUHA</name>
<dbReference type="InterPro" id="IPR036291">
    <property type="entry name" value="NAD(P)-bd_dom_sf"/>
</dbReference>
<dbReference type="GO" id="GO:0005886">
    <property type="term" value="C:plasma membrane"/>
    <property type="evidence" value="ECO:0007669"/>
    <property type="project" value="UniProtKB-SubCell"/>
</dbReference>
<dbReference type="Gene3D" id="1.10.287.70">
    <property type="match status" value="1"/>
</dbReference>
<evidence type="ECO:0000256" key="7">
    <source>
        <dbReference type="ARBA" id="ARBA00022958"/>
    </source>
</evidence>
<feature type="region of interest" description="Disordered" evidence="13">
    <location>
        <begin position="1005"/>
        <end position="1090"/>
    </location>
</feature>
<keyword evidence="11 17" id="KW-0407">Ion channel</keyword>
<dbReference type="InterPro" id="IPR013099">
    <property type="entry name" value="K_chnl_dom"/>
</dbReference>
<feature type="compositionally biased region" description="Basic and acidic residues" evidence="13">
    <location>
        <begin position="688"/>
        <end position="699"/>
    </location>
</feature>
<dbReference type="Pfam" id="PF07885">
    <property type="entry name" value="Ion_trans_2"/>
    <property type="match status" value="1"/>
</dbReference>
<feature type="transmembrane region" description="Helical" evidence="14">
    <location>
        <begin position="216"/>
        <end position="234"/>
    </location>
</feature>
<evidence type="ECO:0000256" key="9">
    <source>
        <dbReference type="ARBA" id="ARBA00023065"/>
    </source>
</evidence>
<dbReference type="PANTHER" id="PTHR10027">
    <property type="entry name" value="CALCIUM-ACTIVATED POTASSIUM CHANNEL ALPHA CHAIN"/>
    <property type="match status" value="1"/>
</dbReference>
<dbReference type="InterPro" id="IPR003148">
    <property type="entry name" value="RCK_N"/>
</dbReference>
<dbReference type="Gene3D" id="3.40.50.720">
    <property type="entry name" value="NAD(P)-binding Rossmann-like Domain"/>
    <property type="match status" value="2"/>
</dbReference>
<evidence type="ECO:0000256" key="1">
    <source>
        <dbReference type="ARBA" id="ARBA00004651"/>
    </source>
</evidence>
<dbReference type="InterPro" id="IPR047871">
    <property type="entry name" value="K_chnl_Slo-like"/>
</dbReference>
<dbReference type="SUPFAM" id="SSF81324">
    <property type="entry name" value="Voltage-gated potassium channels"/>
    <property type="match status" value="1"/>
</dbReference>
<dbReference type="InterPro" id="IPR003929">
    <property type="entry name" value="K_chnl_BK_asu"/>
</dbReference>
<feature type="compositionally biased region" description="Low complexity" evidence="13">
    <location>
        <begin position="1032"/>
        <end position="1042"/>
    </location>
</feature>
<evidence type="ECO:0000256" key="4">
    <source>
        <dbReference type="ARBA" id="ARBA00022538"/>
    </source>
</evidence>
<dbReference type="AlphaFoldDB" id="A0A6P8FZ28"/>